<proteinExistence type="predicted"/>
<name>A0A1Y2IM19_TRAC3</name>
<evidence type="ECO:0000313" key="2">
    <source>
        <dbReference type="Proteomes" id="UP000193067"/>
    </source>
</evidence>
<keyword evidence="2" id="KW-1185">Reference proteome</keyword>
<reference evidence="1 2" key="1">
    <citation type="journal article" date="2015" name="Biotechnol. Biofuels">
        <title>Enhanced degradation of softwood versus hardwood by the white-rot fungus Pycnoporus coccineus.</title>
        <authorList>
            <person name="Couturier M."/>
            <person name="Navarro D."/>
            <person name="Chevret D."/>
            <person name="Henrissat B."/>
            <person name="Piumi F."/>
            <person name="Ruiz-Duenas F.J."/>
            <person name="Martinez A.T."/>
            <person name="Grigoriev I.V."/>
            <person name="Riley R."/>
            <person name="Lipzen A."/>
            <person name="Berrin J.G."/>
            <person name="Master E.R."/>
            <person name="Rosso M.N."/>
        </authorList>
    </citation>
    <scope>NUCLEOTIDE SEQUENCE [LARGE SCALE GENOMIC DNA]</scope>
    <source>
        <strain evidence="1 2">BRFM310</strain>
    </source>
</reference>
<accession>A0A1Y2IM19</accession>
<dbReference type="Proteomes" id="UP000193067">
    <property type="component" value="Unassembled WGS sequence"/>
</dbReference>
<evidence type="ECO:0000313" key="1">
    <source>
        <dbReference type="EMBL" id="OSD02149.1"/>
    </source>
</evidence>
<protein>
    <submittedName>
        <fullName evidence="1">Uncharacterized protein</fullName>
    </submittedName>
</protein>
<gene>
    <name evidence="1" type="ORF">PYCCODRAFT_1435819</name>
</gene>
<sequence length="77" mass="8820">MQWTAWFTGLRISTWAAAPRMAHPQPFAIRAFLPHLTKECGVTGVRDSPSKEFDATLFNWAFAVVLILDFRAFHIEQ</sequence>
<dbReference type="AlphaFoldDB" id="A0A1Y2IM19"/>
<organism evidence="1 2">
    <name type="scientific">Trametes coccinea (strain BRFM310)</name>
    <name type="common">Pycnoporus coccineus</name>
    <dbReference type="NCBI Taxonomy" id="1353009"/>
    <lineage>
        <taxon>Eukaryota</taxon>
        <taxon>Fungi</taxon>
        <taxon>Dikarya</taxon>
        <taxon>Basidiomycota</taxon>
        <taxon>Agaricomycotina</taxon>
        <taxon>Agaricomycetes</taxon>
        <taxon>Polyporales</taxon>
        <taxon>Polyporaceae</taxon>
        <taxon>Trametes</taxon>
    </lineage>
</organism>
<dbReference type="EMBL" id="KZ084107">
    <property type="protein sequence ID" value="OSD02149.1"/>
    <property type="molecule type" value="Genomic_DNA"/>
</dbReference>